<keyword evidence="1" id="KW-0472">Membrane</keyword>
<feature type="transmembrane region" description="Helical" evidence="1">
    <location>
        <begin position="61"/>
        <end position="85"/>
    </location>
</feature>
<evidence type="ECO:0000313" key="2">
    <source>
        <dbReference type="EMBL" id="KRX46945.1"/>
    </source>
</evidence>
<keyword evidence="1" id="KW-0812">Transmembrane</keyword>
<gene>
    <name evidence="2" type="ORF">T05_13310</name>
</gene>
<organism evidence="2 3">
    <name type="scientific">Trichinella murrelli</name>
    <dbReference type="NCBI Taxonomy" id="144512"/>
    <lineage>
        <taxon>Eukaryota</taxon>
        <taxon>Metazoa</taxon>
        <taxon>Ecdysozoa</taxon>
        <taxon>Nematoda</taxon>
        <taxon>Enoplea</taxon>
        <taxon>Dorylaimia</taxon>
        <taxon>Trichinellida</taxon>
        <taxon>Trichinellidae</taxon>
        <taxon>Trichinella</taxon>
    </lineage>
</organism>
<reference evidence="2 3" key="1">
    <citation type="submission" date="2015-01" db="EMBL/GenBank/DDBJ databases">
        <title>Evolution of Trichinella species and genotypes.</title>
        <authorList>
            <person name="Korhonen P.K."/>
            <person name="Edoardo P."/>
            <person name="Giuseppe L.R."/>
            <person name="Gasser R.B."/>
        </authorList>
    </citation>
    <scope>NUCLEOTIDE SEQUENCE [LARGE SCALE GENOMIC DNA]</scope>
    <source>
        <strain evidence="2">ISS417</strain>
    </source>
</reference>
<proteinExistence type="predicted"/>
<protein>
    <submittedName>
        <fullName evidence="2">Uncharacterized protein</fullName>
    </submittedName>
</protein>
<evidence type="ECO:0000256" key="1">
    <source>
        <dbReference type="SAM" id="Phobius"/>
    </source>
</evidence>
<dbReference type="EMBL" id="JYDJ01000049">
    <property type="protein sequence ID" value="KRX46945.1"/>
    <property type="molecule type" value="Genomic_DNA"/>
</dbReference>
<feature type="transmembrane region" description="Helical" evidence="1">
    <location>
        <begin position="20"/>
        <end position="40"/>
    </location>
</feature>
<feature type="transmembrane region" description="Helical" evidence="1">
    <location>
        <begin position="97"/>
        <end position="115"/>
    </location>
</feature>
<keyword evidence="1" id="KW-1133">Transmembrane helix</keyword>
<evidence type="ECO:0000313" key="3">
    <source>
        <dbReference type="Proteomes" id="UP000055048"/>
    </source>
</evidence>
<name>A0A0V0U6M2_9BILA</name>
<dbReference type="Proteomes" id="UP000055048">
    <property type="component" value="Unassembled WGS sequence"/>
</dbReference>
<dbReference type="AlphaFoldDB" id="A0A0V0U6M2"/>
<sequence length="140" mass="16909">MSYFYAPVSRITNEMSYVLFWIMTCFCQAFGFICSYNFNCTILNEIEANERWRQRSEYWRYFSFLCFSSTITAISQLYLVIILVLHNLLFILCRYSIYVKTSVYACFLLNNYLALGWNKNFKHMDVQYNLLHQHPCYYGI</sequence>
<keyword evidence="3" id="KW-1185">Reference proteome</keyword>
<accession>A0A0V0U6M2</accession>
<comment type="caution">
    <text evidence="2">The sequence shown here is derived from an EMBL/GenBank/DDBJ whole genome shotgun (WGS) entry which is preliminary data.</text>
</comment>